<evidence type="ECO:0000313" key="1">
    <source>
        <dbReference type="EMBL" id="ADI16907.1"/>
    </source>
</evidence>
<dbReference type="AlphaFoldDB" id="E0XR66"/>
<protein>
    <submittedName>
        <fullName evidence="1">Uncharacterized protein</fullName>
    </submittedName>
</protein>
<proteinExistence type="predicted"/>
<organism evidence="1">
    <name type="scientific">uncultured gamma proteobacterium HF0010_16J05</name>
    <dbReference type="NCBI Taxonomy" id="710981"/>
    <lineage>
        <taxon>Bacteria</taxon>
        <taxon>Pseudomonadati</taxon>
        <taxon>Pseudomonadota</taxon>
        <taxon>Gammaproteobacteria</taxon>
        <taxon>environmental samples</taxon>
    </lineage>
</organism>
<dbReference type="EMBL" id="GU474849">
    <property type="protein sequence ID" value="ADI16907.1"/>
    <property type="molecule type" value="Genomic_DNA"/>
</dbReference>
<sequence>MLPCRSLNVKDADVANVVAQSKPTPDRSLGRYALQMVEHLSTLVHSYPLSISLVTPCL</sequence>
<reference evidence="1" key="1">
    <citation type="journal article" date="2011" name="Environ. Microbiol.">
        <title>Time-series analyses of Monterey Bay coastal microbial picoplankton using a 'genome proxy' microarray.</title>
        <authorList>
            <person name="Rich V.I."/>
            <person name="Pham V.D."/>
            <person name="Eppley J."/>
            <person name="Shi Y."/>
            <person name="DeLong E.F."/>
        </authorList>
    </citation>
    <scope>NUCLEOTIDE SEQUENCE</scope>
</reference>
<accession>E0XR66</accession>
<name>E0XR66_9GAMM</name>